<dbReference type="Proteomes" id="UP000432089">
    <property type="component" value="Unassembled WGS sequence"/>
</dbReference>
<organism evidence="4 5">
    <name type="scientific">Plantimonas leprariae</name>
    <dbReference type="NCBI Taxonomy" id="2615207"/>
    <lineage>
        <taxon>Bacteria</taxon>
        <taxon>Pseudomonadati</taxon>
        <taxon>Pseudomonadota</taxon>
        <taxon>Alphaproteobacteria</taxon>
        <taxon>Hyphomicrobiales</taxon>
        <taxon>Aurantimonadaceae</taxon>
        <taxon>Plantimonas</taxon>
    </lineage>
</organism>
<dbReference type="AlphaFoldDB" id="A0A7V7PM10"/>
<gene>
    <name evidence="4" type="ORF">F6X38_17345</name>
</gene>
<name>A0A7V7PM10_9HYPH</name>
<keyword evidence="2" id="KW-0378">Hydrolase</keyword>
<protein>
    <submittedName>
        <fullName evidence="4">Prolyl oligopeptidase family serine peptidase</fullName>
    </submittedName>
</protein>
<dbReference type="RefSeq" id="WP_150971839.1">
    <property type="nucleotide sequence ID" value="NZ_VZDO01000015.1"/>
</dbReference>
<evidence type="ECO:0000259" key="3">
    <source>
        <dbReference type="Pfam" id="PF02230"/>
    </source>
</evidence>
<dbReference type="GO" id="GO:0016787">
    <property type="term" value="F:hydrolase activity"/>
    <property type="evidence" value="ECO:0007669"/>
    <property type="project" value="UniProtKB-KW"/>
</dbReference>
<dbReference type="SUPFAM" id="SSF53474">
    <property type="entry name" value="alpha/beta-Hydrolases"/>
    <property type="match status" value="1"/>
</dbReference>
<evidence type="ECO:0000313" key="4">
    <source>
        <dbReference type="EMBL" id="KAB0677746.1"/>
    </source>
</evidence>
<dbReference type="EMBL" id="VZDO01000015">
    <property type="protein sequence ID" value="KAB0677746.1"/>
    <property type="molecule type" value="Genomic_DNA"/>
</dbReference>
<dbReference type="Gene3D" id="3.40.50.1820">
    <property type="entry name" value="alpha/beta hydrolase"/>
    <property type="match status" value="1"/>
</dbReference>
<dbReference type="InterPro" id="IPR029058">
    <property type="entry name" value="AB_hydrolase_fold"/>
</dbReference>
<evidence type="ECO:0000256" key="2">
    <source>
        <dbReference type="ARBA" id="ARBA00022801"/>
    </source>
</evidence>
<proteinExistence type="inferred from homology"/>
<dbReference type="PANTHER" id="PTHR10655:SF17">
    <property type="entry name" value="LYSOPHOSPHOLIPASE-LIKE PROTEIN 1"/>
    <property type="match status" value="1"/>
</dbReference>
<accession>A0A7V7PM10</accession>
<keyword evidence="5" id="KW-1185">Reference proteome</keyword>
<evidence type="ECO:0000313" key="5">
    <source>
        <dbReference type="Proteomes" id="UP000432089"/>
    </source>
</evidence>
<dbReference type="Pfam" id="PF02230">
    <property type="entry name" value="Abhydrolase_2"/>
    <property type="match status" value="1"/>
</dbReference>
<comment type="similarity">
    <text evidence="1">Belongs to the AB hydrolase superfamily. AB hydrolase 2 family.</text>
</comment>
<dbReference type="InterPro" id="IPR003140">
    <property type="entry name" value="PLipase/COase/thioEstase"/>
</dbReference>
<feature type="domain" description="Phospholipase/carboxylesterase/thioesterase" evidence="3">
    <location>
        <begin position="4"/>
        <end position="197"/>
    </location>
</feature>
<dbReference type="InterPro" id="IPR050565">
    <property type="entry name" value="LYPA1-2/EST-like"/>
</dbReference>
<evidence type="ECO:0000256" key="1">
    <source>
        <dbReference type="ARBA" id="ARBA00006499"/>
    </source>
</evidence>
<comment type="caution">
    <text evidence="4">The sequence shown here is derived from an EMBL/GenBank/DDBJ whole genome shotgun (WGS) entry which is preliminary data.</text>
</comment>
<dbReference type="PANTHER" id="PTHR10655">
    <property type="entry name" value="LYSOPHOSPHOLIPASE-RELATED"/>
    <property type="match status" value="1"/>
</dbReference>
<reference evidence="4 5" key="1">
    <citation type="submission" date="2019-09" db="EMBL/GenBank/DDBJ databases">
        <title>YIM 132180 draft genome.</title>
        <authorList>
            <person name="Zhang K."/>
        </authorList>
    </citation>
    <scope>NUCLEOTIDE SEQUENCE [LARGE SCALE GENOMIC DNA]</scope>
    <source>
        <strain evidence="4 5">YIM 132180</strain>
    </source>
</reference>
<sequence length="206" mass="21230">MPDSLVVLLHGVGASGADLMPLGRIWARTLPDADFDAPDAPEPFDGGGPIRQWFSLEGVTPANRPARVAAARPAFDALVAGIVERHGFAGRLDRVAIVGFSQGATMALDAAMRGRWPVAAAVALSGRFASPEPLAPSPKTGFLIVHGAADPVVPATEGEHAATALRARGLAVRHHVLPGVGHEIAPEAMRLAGAFLAERLGAPMTA</sequence>